<organism evidence="14 15">
    <name type="scientific">Hyphomicrobium facile</name>
    <dbReference type="NCBI Taxonomy" id="51670"/>
    <lineage>
        <taxon>Bacteria</taxon>
        <taxon>Pseudomonadati</taxon>
        <taxon>Pseudomonadota</taxon>
        <taxon>Alphaproteobacteria</taxon>
        <taxon>Hyphomicrobiales</taxon>
        <taxon>Hyphomicrobiaceae</taxon>
        <taxon>Hyphomicrobium</taxon>
    </lineage>
</organism>
<evidence type="ECO:0000256" key="3">
    <source>
        <dbReference type="ARBA" id="ARBA00010299"/>
    </source>
</evidence>
<dbReference type="InterPro" id="IPR011002">
    <property type="entry name" value="FliG_a-hlx"/>
</dbReference>
<dbReference type="Pfam" id="PF01706">
    <property type="entry name" value="FliG_C"/>
    <property type="match status" value="1"/>
</dbReference>
<keyword evidence="6" id="KW-0145">Chemotaxis</keyword>
<evidence type="ECO:0000256" key="5">
    <source>
        <dbReference type="ARBA" id="ARBA00022475"/>
    </source>
</evidence>
<dbReference type="Proteomes" id="UP000199423">
    <property type="component" value="Unassembled WGS sequence"/>
</dbReference>
<dbReference type="GO" id="GO:0071973">
    <property type="term" value="P:bacterial-type flagellum-dependent cell motility"/>
    <property type="evidence" value="ECO:0007669"/>
    <property type="project" value="InterPro"/>
</dbReference>
<feature type="domain" description="Flagellar motor switch protein FliG middle" evidence="12">
    <location>
        <begin position="130"/>
        <end position="195"/>
    </location>
</feature>
<comment type="subcellular location">
    <subcellularLocation>
        <location evidence="1">Bacterial flagellum basal body</location>
    </subcellularLocation>
    <subcellularLocation>
        <location evidence="2">Cell membrane</location>
        <topology evidence="2">Peripheral membrane protein</topology>
        <orientation evidence="2">Cytoplasmic side</orientation>
    </subcellularLocation>
</comment>
<dbReference type="Gene3D" id="1.10.220.30">
    <property type="match status" value="3"/>
</dbReference>
<evidence type="ECO:0000259" key="13">
    <source>
        <dbReference type="Pfam" id="PF14842"/>
    </source>
</evidence>
<accession>A0A1I7NRM4</accession>
<evidence type="ECO:0000259" key="12">
    <source>
        <dbReference type="Pfam" id="PF14841"/>
    </source>
</evidence>
<protein>
    <recommendedName>
        <fullName evidence="4">Flagellar motor switch protein FliG</fullName>
    </recommendedName>
</protein>
<keyword evidence="15" id="KW-1185">Reference proteome</keyword>
<dbReference type="Pfam" id="PF14841">
    <property type="entry name" value="FliG_M"/>
    <property type="match status" value="1"/>
</dbReference>
<evidence type="ECO:0000259" key="11">
    <source>
        <dbReference type="Pfam" id="PF01706"/>
    </source>
</evidence>
<evidence type="ECO:0000256" key="4">
    <source>
        <dbReference type="ARBA" id="ARBA00021870"/>
    </source>
</evidence>
<evidence type="ECO:0000256" key="9">
    <source>
        <dbReference type="ARBA" id="ARBA00023143"/>
    </source>
</evidence>
<dbReference type="AlphaFoldDB" id="A0A1I7NRM4"/>
<gene>
    <name evidence="14" type="ORF">SAMN04488557_3072</name>
</gene>
<keyword evidence="9" id="KW-0975">Bacterial flagellum</keyword>
<dbReference type="PANTHER" id="PTHR30534">
    <property type="entry name" value="FLAGELLAR MOTOR SWITCH PROTEIN FLIG"/>
    <property type="match status" value="1"/>
</dbReference>
<feature type="domain" description="Flagellar motor switch protein FliG N-terminal" evidence="13">
    <location>
        <begin position="15"/>
        <end position="99"/>
    </location>
</feature>
<dbReference type="PRINTS" id="PR00954">
    <property type="entry name" value="FLGMOTORFLIG"/>
</dbReference>
<keyword evidence="14" id="KW-0282">Flagellum</keyword>
<dbReference type="OrthoDB" id="9780302at2"/>
<evidence type="ECO:0000256" key="2">
    <source>
        <dbReference type="ARBA" id="ARBA00004413"/>
    </source>
</evidence>
<dbReference type="GO" id="GO:0009425">
    <property type="term" value="C:bacterial-type flagellum basal body"/>
    <property type="evidence" value="ECO:0007669"/>
    <property type="project" value="UniProtKB-SubCell"/>
</dbReference>
<evidence type="ECO:0000313" key="14">
    <source>
        <dbReference type="EMBL" id="SFV37260.1"/>
    </source>
</evidence>
<evidence type="ECO:0000256" key="10">
    <source>
        <dbReference type="ARBA" id="ARBA00025598"/>
    </source>
</evidence>
<keyword evidence="14" id="KW-0969">Cilium</keyword>
<proteinExistence type="inferred from homology"/>
<evidence type="ECO:0000313" key="15">
    <source>
        <dbReference type="Proteomes" id="UP000199423"/>
    </source>
</evidence>
<dbReference type="GO" id="GO:0006935">
    <property type="term" value="P:chemotaxis"/>
    <property type="evidence" value="ECO:0007669"/>
    <property type="project" value="UniProtKB-KW"/>
</dbReference>
<dbReference type="Pfam" id="PF14842">
    <property type="entry name" value="FliG_N"/>
    <property type="match status" value="1"/>
</dbReference>
<dbReference type="InterPro" id="IPR023087">
    <property type="entry name" value="Flg_Motor_Flig_C"/>
</dbReference>
<evidence type="ECO:0000256" key="6">
    <source>
        <dbReference type="ARBA" id="ARBA00022500"/>
    </source>
</evidence>
<comment type="similarity">
    <text evidence="3">Belongs to the FliG family.</text>
</comment>
<comment type="function">
    <text evidence="10">FliG is one of three proteins (FliG, FliN, FliM) that forms the rotor-mounted switch complex (C ring), located at the base of the basal body. This complex interacts with the CheY and CheZ chemotaxis proteins, in addition to contacting components of the motor that determine the direction of flagellar rotation.</text>
</comment>
<dbReference type="EMBL" id="FPCH01000003">
    <property type="protein sequence ID" value="SFV37260.1"/>
    <property type="molecule type" value="Genomic_DNA"/>
</dbReference>
<dbReference type="GO" id="GO:0003774">
    <property type="term" value="F:cytoskeletal motor activity"/>
    <property type="evidence" value="ECO:0007669"/>
    <property type="project" value="InterPro"/>
</dbReference>
<reference evidence="15" key="1">
    <citation type="submission" date="2016-10" db="EMBL/GenBank/DDBJ databases">
        <authorList>
            <person name="Varghese N."/>
            <person name="Submissions S."/>
        </authorList>
    </citation>
    <scope>NUCLEOTIDE SEQUENCE [LARGE SCALE GENOMIC DNA]</scope>
    <source>
        <strain evidence="15">DSM 1565</strain>
    </source>
</reference>
<keyword evidence="8" id="KW-0472">Membrane</keyword>
<sequence>MQSMRDSLSDSGRTLTGPEKVGVLLLALGKQRASGLLKKFNPEELNILVRSAEVMPTISAAELEEIVQEFESQFGQGTPFLGRAEDVKRLVTDVISENKSTGDPNDQFIARQDIWSQLAGLPDDVLQAHFHQQSPQVAAYYLDRLGSERASVVLKGFPVAERNDLLYRILGLGQVAPQIVEALESGLNEELFDNDRRSSDKHLSLAGILNNLDREDSTQALQYLASIKPKDAEAIRKMLFKFEDLLRLPARSLTVLMDGIPVERTVLALQGADAELQNKVLSALSPRARRMAEAELQSPANVPARDIADARRAMVDSVLRLSAEGAIDISSTSLETA</sequence>
<evidence type="ECO:0000256" key="7">
    <source>
        <dbReference type="ARBA" id="ARBA00022779"/>
    </source>
</evidence>
<keyword evidence="14" id="KW-0966">Cell projection</keyword>
<evidence type="ECO:0000256" key="1">
    <source>
        <dbReference type="ARBA" id="ARBA00004117"/>
    </source>
</evidence>
<dbReference type="GO" id="GO:0005886">
    <property type="term" value="C:plasma membrane"/>
    <property type="evidence" value="ECO:0007669"/>
    <property type="project" value="UniProtKB-SubCell"/>
</dbReference>
<dbReference type="InterPro" id="IPR028263">
    <property type="entry name" value="FliG_N"/>
</dbReference>
<dbReference type="InterPro" id="IPR000090">
    <property type="entry name" value="Flg_Motor_Flig"/>
</dbReference>
<dbReference type="InterPro" id="IPR032779">
    <property type="entry name" value="FliG_M"/>
</dbReference>
<dbReference type="PANTHER" id="PTHR30534:SF0">
    <property type="entry name" value="FLAGELLAR MOTOR SWITCH PROTEIN FLIG"/>
    <property type="match status" value="1"/>
</dbReference>
<dbReference type="STRING" id="51670.SAMN04488557_3072"/>
<name>A0A1I7NRM4_9HYPH</name>
<feature type="domain" description="Flagellar motor switch protein FliG C-terminal" evidence="11">
    <location>
        <begin position="224"/>
        <end position="329"/>
    </location>
</feature>
<keyword evidence="7" id="KW-0283">Flagellar rotation</keyword>
<keyword evidence="5" id="KW-1003">Cell membrane</keyword>
<evidence type="ECO:0000256" key="8">
    <source>
        <dbReference type="ARBA" id="ARBA00023136"/>
    </source>
</evidence>
<dbReference type="SUPFAM" id="SSF48029">
    <property type="entry name" value="FliG"/>
    <property type="match status" value="2"/>
</dbReference>
<dbReference type="RefSeq" id="WP_092868597.1">
    <property type="nucleotide sequence ID" value="NZ_FPCH01000003.1"/>
</dbReference>